<keyword evidence="3" id="KW-1185">Reference proteome</keyword>
<dbReference type="GeneID" id="10393775"/>
<name>F2KR60_ARCVS</name>
<keyword evidence="1" id="KW-0812">Transmembrane</keyword>
<reference evidence="2 3" key="1">
    <citation type="submission" date="2011-03" db="EMBL/GenBank/DDBJ databases">
        <title>The complete genome of Archaeoglobus veneficus SNP6.</title>
        <authorList>
            <consortium name="US DOE Joint Genome Institute (JGI-PGF)"/>
            <person name="Lucas S."/>
            <person name="Copeland A."/>
            <person name="Lapidus A."/>
            <person name="Bruce D."/>
            <person name="Goodwin L."/>
            <person name="Pitluck S."/>
            <person name="Kyrpides N."/>
            <person name="Mavromatis K."/>
            <person name="Pagani I."/>
            <person name="Ivanova N."/>
            <person name="Mikhailova N."/>
            <person name="Lu M."/>
            <person name="Detter J.C."/>
            <person name="Tapia R."/>
            <person name="Han C."/>
            <person name="Land M."/>
            <person name="Hauser L."/>
            <person name="Markowitz V."/>
            <person name="Cheng J.-F."/>
            <person name="Hugenholtz P."/>
            <person name="Woyke T."/>
            <person name="Wu D."/>
            <person name="Spring S."/>
            <person name="Brambilla E."/>
            <person name="Klenk H.-P."/>
            <person name="Eisen J.A."/>
        </authorList>
    </citation>
    <scope>NUCLEOTIDE SEQUENCE [LARGE SCALE GENOMIC DNA]</scope>
    <source>
        <strain>SNP6</strain>
    </source>
</reference>
<protein>
    <submittedName>
        <fullName evidence="2">Uncharacterized protein</fullName>
    </submittedName>
</protein>
<dbReference type="STRING" id="693661.Arcve_0677"/>
<evidence type="ECO:0000256" key="1">
    <source>
        <dbReference type="SAM" id="Phobius"/>
    </source>
</evidence>
<dbReference type="Proteomes" id="UP000008136">
    <property type="component" value="Chromosome"/>
</dbReference>
<keyword evidence="1" id="KW-1133">Transmembrane helix</keyword>
<organism evidence="2 3">
    <name type="scientific">Archaeoglobus veneficus (strain DSM 11195 / SNP6)</name>
    <dbReference type="NCBI Taxonomy" id="693661"/>
    <lineage>
        <taxon>Archaea</taxon>
        <taxon>Methanobacteriati</taxon>
        <taxon>Methanobacteriota</taxon>
        <taxon>Archaeoglobi</taxon>
        <taxon>Archaeoglobales</taxon>
        <taxon>Archaeoglobaceae</taxon>
        <taxon>Archaeoglobus</taxon>
    </lineage>
</organism>
<dbReference type="EMBL" id="CP002588">
    <property type="protein sequence ID" value="AEA46697.1"/>
    <property type="molecule type" value="Genomic_DNA"/>
</dbReference>
<gene>
    <name evidence="2" type="ordered locus">Arcve_0677</name>
</gene>
<evidence type="ECO:0000313" key="2">
    <source>
        <dbReference type="EMBL" id="AEA46697.1"/>
    </source>
</evidence>
<dbReference type="RefSeq" id="WP_013683369.1">
    <property type="nucleotide sequence ID" value="NC_015320.1"/>
</dbReference>
<dbReference type="AlphaFoldDB" id="F2KR60"/>
<evidence type="ECO:0000313" key="3">
    <source>
        <dbReference type="Proteomes" id="UP000008136"/>
    </source>
</evidence>
<feature type="transmembrane region" description="Helical" evidence="1">
    <location>
        <begin position="149"/>
        <end position="167"/>
    </location>
</feature>
<keyword evidence="1" id="KW-0472">Membrane</keyword>
<dbReference type="HOGENOM" id="CLU_1574896_0_0_2"/>
<dbReference type="KEGG" id="ave:Arcve_0677"/>
<sequence>MWRRIISGRLPVILEEIPKVGERVGKGVWETLGGGIRYIGRSIGRPLAWGAAVGGAGYLVGAGVGKGAEAVREGLGLETPSEQLEKQLEYLRTLNKISEDEFRRYKEWLNMQRSAAMPGYVALSMYPPWRPEWTQNTKPSSADPQSRDWTLALPVVAAILVGLALVMRK</sequence>
<accession>F2KR60</accession>
<proteinExistence type="predicted"/>